<dbReference type="PANTHER" id="PTHR33048:SF47">
    <property type="entry name" value="INTEGRAL MEMBRANE PROTEIN-RELATED"/>
    <property type="match status" value="1"/>
</dbReference>
<dbReference type="Pfam" id="PF20684">
    <property type="entry name" value="Fung_rhodopsin"/>
    <property type="match status" value="1"/>
</dbReference>
<protein>
    <recommendedName>
        <fullName evidence="8">Rhodopsin domain-containing protein</fullName>
    </recommendedName>
</protein>
<evidence type="ECO:0000256" key="5">
    <source>
        <dbReference type="ARBA" id="ARBA00038359"/>
    </source>
</evidence>
<evidence type="ECO:0000256" key="1">
    <source>
        <dbReference type="ARBA" id="ARBA00004141"/>
    </source>
</evidence>
<dbReference type="PANTHER" id="PTHR33048">
    <property type="entry name" value="PTH11-LIKE INTEGRAL MEMBRANE PROTEIN (AFU_ORTHOLOGUE AFUA_5G11245)"/>
    <property type="match status" value="1"/>
</dbReference>
<dbReference type="Proteomes" id="UP000799438">
    <property type="component" value="Unassembled WGS sequence"/>
</dbReference>
<name>A0A6A6B1B5_9PEZI</name>
<dbReference type="OrthoDB" id="444631at2759"/>
<dbReference type="AlphaFoldDB" id="A0A6A6B1B5"/>
<dbReference type="InterPro" id="IPR049326">
    <property type="entry name" value="Rhodopsin_dom_fungi"/>
</dbReference>
<dbReference type="EMBL" id="ML995511">
    <property type="protein sequence ID" value="KAF2136817.1"/>
    <property type="molecule type" value="Genomic_DNA"/>
</dbReference>
<feature type="transmembrane region" description="Helical" evidence="7">
    <location>
        <begin position="115"/>
        <end position="134"/>
    </location>
</feature>
<dbReference type="InterPro" id="IPR052337">
    <property type="entry name" value="SAT4-like"/>
</dbReference>
<comment type="subcellular location">
    <subcellularLocation>
        <location evidence="1">Membrane</location>
        <topology evidence="1">Multi-pass membrane protein</topology>
    </subcellularLocation>
</comment>
<evidence type="ECO:0000259" key="8">
    <source>
        <dbReference type="Pfam" id="PF20684"/>
    </source>
</evidence>
<accession>A0A6A6B1B5</accession>
<evidence type="ECO:0000256" key="4">
    <source>
        <dbReference type="ARBA" id="ARBA00023136"/>
    </source>
</evidence>
<keyword evidence="4 7" id="KW-0472">Membrane</keyword>
<keyword evidence="2 7" id="KW-0812">Transmembrane</keyword>
<feature type="transmembrane region" description="Helical" evidence="7">
    <location>
        <begin position="65"/>
        <end position="86"/>
    </location>
</feature>
<feature type="transmembrane region" description="Helical" evidence="7">
    <location>
        <begin position="223"/>
        <end position="244"/>
    </location>
</feature>
<evidence type="ECO:0000256" key="7">
    <source>
        <dbReference type="SAM" id="Phobius"/>
    </source>
</evidence>
<reference evidence="9" key="1">
    <citation type="journal article" date="2020" name="Stud. Mycol.">
        <title>101 Dothideomycetes genomes: a test case for predicting lifestyles and emergence of pathogens.</title>
        <authorList>
            <person name="Haridas S."/>
            <person name="Albert R."/>
            <person name="Binder M."/>
            <person name="Bloem J."/>
            <person name="Labutti K."/>
            <person name="Salamov A."/>
            <person name="Andreopoulos B."/>
            <person name="Baker S."/>
            <person name="Barry K."/>
            <person name="Bills G."/>
            <person name="Bluhm B."/>
            <person name="Cannon C."/>
            <person name="Castanera R."/>
            <person name="Culley D."/>
            <person name="Daum C."/>
            <person name="Ezra D."/>
            <person name="Gonzalez J."/>
            <person name="Henrissat B."/>
            <person name="Kuo A."/>
            <person name="Liang C."/>
            <person name="Lipzen A."/>
            <person name="Lutzoni F."/>
            <person name="Magnuson J."/>
            <person name="Mondo S."/>
            <person name="Nolan M."/>
            <person name="Ohm R."/>
            <person name="Pangilinan J."/>
            <person name="Park H.-J."/>
            <person name="Ramirez L."/>
            <person name="Alfaro M."/>
            <person name="Sun H."/>
            <person name="Tritt A."/>
            <person name="Yoshinaga Y."/>
            <person name="Zwiers L.-H."/>
            <person name="Turgeon B."/>
            <person name="Goodwin S."/>
            <person name="Spatafora J."/>
            <person name="Crous P."/>
            <person name="Grigoriev I."/>
        </authorList>
    </citation>
    <scope>NUCLEOTIDE SEQUENCE</scope>
    <source>
        <strain evidence="9">CBS 121167</strain>
    </source>
</reference>
<evidence type="ECO:0000256" key="3">
    <source>
        <dbReference type="ARBA" id="ARBA00022989"/>
    </source>
</evidence>
<gene>
    <name evidence="9" type="ORF">K452DRAFT_117195</name>
</gene>
<feature type="transmembrane region" description="Helical" evidence="7">
    <location>
        <begin position="34"/>
        <end position="53"/>
    </location>
</feature>
<sequence length="348" mass="39367">MTYSAEYLQPAASPPPGVTQNFVNSESLAGEVRVYTLFSCCLATFFLILRLFARCHVLRLFGWDDFLVLIGQICAWIFGILSMVNIKNGYGIHIWNLSVYKVIAFKKYDLAEENVYCLGVMFIKLSVLVFYLRLNPDETFRKATFCLMGLVVAYNVLSMIVFTCVCVPVRAQWDVLMTNAKCINQLAFVYANASLNVVTDFFGLFLPIRMVWDLQFRSTKHKILLLIALTAGSFVCILSIVRIITTLPYNNSNDVTWYKVTTAKWCMVEINALTITACIPTLKPLLNAAFPTVFGSTKDSSSGPSEGQGSIPINNRWSTKKGQRLRGYDDEERAMRKYLPDWVKDTNT</sequence>
<comment type="similarity">
    <text evidence="5">Belongs to the SAT4 family.</text>
</comment>
<feature type="region of interest" description="Disordered" evidence="6">
    <location>
        <begin position="298"/>
        <end position="329"/>
    </location>
</feature>
<organism evidence="9 10">
    <name type="scientific">Aplosporella prunicola CBS 121167</name>
    <dbReference type="NCBI Taxonomy" id="1176127"/>
    <lineage>
        <taxon>Eukaryota</taxon>
        <taxon>Fungi</taxon>
        <taxon>Dikarya</taxon>
        <taxon>Ascomycota</taxon>
        <taxon>Pezizomycotina</taxon>
        <taxon>Dothideomycetes</taxon>
        <taxon>Dothideomycetes incertae sedis</taxon>
        <taxon>Botryosphaeriales</taxon>
        <taxon>Aplosporellaceae</taxon>
        <taxon>Aplosporella</taxon>
    </lineage>
</organism>
<proteinExistence type="inferred from homology"/>
<dbReference type="GeneID" id="54292613"/>
<keyword evidence="3 7" id="KW-1133">Transmembrane helix</keyword>
<feature type="domain" description="Rhodopsin" evidence="8">
    <location>
        <begin position="49"/>
        <end position="287"/>
    </location>
</feature>
<evidence type="ECO:0000256" key="2">
    <source>
        <dbReference type="ARBA" id="ARBA00022692"/>
    </source>
</evidence>
<feature type="transmembrane region" description="Helical" evidence="7">
    <location>
        <begin position="146"/>
        <end position="170"/>
    </location>
</feature>
<evidence type="ECO:0000256" key="6">
    <source>
        <dbReference type="SAM" id="MobiDB-lite"/>
    </source>
</evidence>
<evidence type="ECO:0000313" key="9">
    <source>
        <dbReference type="EMBL" id="KAF2136817.1"/>
    </source>
</evidence>
<feature type="compositionally biased region" description="Polar residues" evidence="6">
    <location>
        <begin position="298"/>
        <end position="317"/>
    </location>
</feature>
<feature type="transmembrane region" description="Helical" evidence="7">
    <location>
        <begin position="190"/>
        <end position="211"/>
    </location>
</feature>
<evidence type="ECO:0000313" key="10">
    <source>
        <dbReference type="Proteomes" id="UP000799438"/>
    </source>
</evidence>
<keyword evidence="10" id="KW-1185">Reference proteome</keyword>
<dbReference type="RefSeq" id="XP_033392535.1">
    <property type="nucleotide sequence ID" value="XM_033535119.1"/>
</dbReference>
<dbReference type="GO" id="GO:0016020">
    <property type="term" value="C:membrane"/>
    <property type="evidence" value="ECO:0007669"/>
    <property type="project" value="UniProtKB-SubCell"/>
</dbReference>